<dbReference type="GO" id="GO:0047545">
    <property type="term" value="F:(S)-2-hydroxyglutarate dehydrogenase activity"/>
    <property type="evidence" value="ECO:0007669"/>
    <property type="project" value="UniProtKB-ARBA"/>
</dbReference>
<comment type="similarity">
    <text evidence="1 4">Belongs to the D-isomer specific 2-hydroxyacid dehydrogenase family.</text>
</comment>
<dbReference type="PATRIC" id="fig|1619004.3.peg.420"/>
<evidence type="ECO:0000313" key="7">
    <source>
        <dbReference type="EMBL" id="KKS25211.1"/>
    </source>
</evidence>
<dbReference type="InterPro" id="IPR006140">
    <property type="entry name" value="D-isomer_DH_NAD-bd"/>
</dbReference>
<keyword evidence="3" id="KW-0520">NAD</keyword>
<dbReference type="FunFam" id="3.40.50.720:FF:000041">
    <property type="entry name" value="D-3-phosphoglycerate dehydrogenase"/>
    <property type="match status" value="1"/>
</dbReference>
<feature type="domain" description="D-isomer specific 2-hydroxyacid dehydrogenase NAD-binding" evidence="6">
    <location>
        <begin position="106"/>
        <end position="305"/>
    </location>
</feature>
<dbReference type="Pfam" id="PF00389">
    <property type="entry name" value="2-Hacid_dh"/>
    <property type="match status" value="1"/>
</dbReference>
<evidence type="ECO:0000256" key="1">
    <source>
        <dbReference type="ARBA" id="ARBA00005854"/>
    </source>
</evidence>
<evidence type="ECO:0000313" key="8">
    <source>
        <dbReference type="Proteomes" id="UP000034256"/>
    </source>
</evidence>
<dbReference type="InterPro" id="IPR058205">
    <property type="entry name" value="D-LDH-like"/>
</dbReference>
<evidence type="ECO:0000256" key="3">
    <source>
        <dbReference type="ARBA" id="ARBA00023027"/>
    </source>
</evidence>
<dbReference type="InterPro" id="IPR029753">
    <property type="entry name" value="D-isomer_DH_CS"/>
</dbReference>
<dbReference type="SUPFAM" id="SSF52283">
    <property type="entry name" value="Formate/glycerate dehydrogenase catalytic domain-like"/>
    <property type="match status" value="1"/>
</dbReference>
<organism evidence="7 8">
    <name type="scientific">Candidatus Wolfebacteria bacterium GW2011_GWA2_42_10</name>
    <dbReference type="NCBI Taxonomy" id="1619004"/>
    <lineage>
        <taxon>Bacteria</taxon>
        <taxon>Candidatus Wolfeibacteriota</taxon>
    </lineage>
</organism>
<evidence type="ECO:0000259" key="6">
    <source>
        <dbReference type="Pfam" id="PF02826"/>
    </source>
</evidence>
<dbReference type="GO" id="GO:0006564">
    <property type="term" value="P:L-serine biosynthetic process"/>
    <property type="evidence" value="ECO:0007669"/>
    <property type="project" value="UniProtKB-ARBA"/>
</dbReference>
<dbReference type="InterPro" id="IPR036291">
    <property type="entry name" value="NAD(P)-bd_dom_sf"/>
</dbReference>
<dbReference type="Gene3D" id="3.40.50.720">
    <property type="entry name" value="NAD(P)-binding Rossmann-like Domain"/>
    <property type="match status" value="2"/>
</dbReference>
<protein>
    <submittedName>
        <fullName evidence="7">D-isomer specific 2-hydroxyacid dehydrogenase NAD-binding protein</fullName>
    </submittedName>
</protein>
<name>A0A0G0ZTA1_9BACT</name>
<gene>
    <name evidence="7" type="ORF">UU85_C0005G0021</name>
</gene>
<feature type="domain" description="D-isomer specific 2-hydroxyacid dehydrogenase catalytic" evidence="5">
    <location>
        <begin position="14"/>
        <end position="333"/>
    </location>
</feature>
<dbReference type="PANTHER" id="PTHR43026:SF1">
    <property type="entry name" value="2-HYDROXYACID DEHYDROGENASE HOMOLOG 1-RELATED"/>
    <property type="match status" value="1"/>
</dbReference>
<dbReference type="InterPro" id="IPR029752">
    <property type="entry name" value="D-isomer_DH_CS1"/>
</dbReference>
<dbReference type="AlphaFoldDB" id="A0A0G0ZTA1"/>
<reference evidence="7 8" key="1">
    <citation type="journal article" date="2015" name="Nature">
        <title>rRNA introns, odd ribosomes, and small enigmatic genomes across a large radiation of phyla.</title>
        <authorList>
            <person name="Brown C.T."/>
            <person name="Hug L.A."/>
            <person name="Thomas B.C."/>
            <person name="Sharon I."/>
            <person name="Castelle C.J."/>
            <person name="Singh A."/>
            <person name="Wilkins M.J."/>
            <person name="Williams K.H."/>
            <person name="Banfield J.F."/>
        </authorList>
    </citation>
    <scope>NUCLEOTIDE SEQUENCE [LARGE SCALE GENOMIC DNA]</scope>
</reference>
<proteinExistence type="inferred from homology"/>
<dbReference type="InterPro" id="IPR006139">
    <property type="entry name" value="D-isomer_2_OHA_DH_cat_dom"/>
</dbReference>
<dbReference type="SUPFAM" id="SSF51735">
    <property type="entry name" value="NAD(P)-binding Rossmann-fold domains"/>
    <property type="match status" value="1"/>
</dbReference>
<comment type="caution">
    <text evidence="7">The sequence shown here is derived from an EMBL/GenBank/DDBJ whole genome shotgun (WGS) entry which is preliminary data.</text>
</comment>
<dbReference type="GO" id="GO:0004617">
    <property type="term" value="F:phosphoglycerate dehydrogenase activity"/>
    <property type="evidence" value="ECO:0007669"/>
    <property type="project" value="UniProtKB-ARBA"/>
</dbReference>
<dbReference type="PANTHER" id="PTHR43026">
    <property type="entry name" value="2-HYDROXYACID DEHYDROGENASE HOMOLOG 1-RELATED"/>
    <property type="match status" value="1"/>
</dbReference>
<dbReference type="Proteomes" id="UP000034256">
    <property type="component" value="Unassembled WGS sequence"/>
</dbReference>
<dbReference type="PROSITE" id="PS00065">
    <property type="entry name" value="D_2_HYDROXYACID_DH_1"/>
    <property type="match status" value="1"/>
</dbReference>
<evidence type="ECO:0000259" key="5">
    <source>
        <dbReference type="Pfam" id="PF00389"/>
    </source>
</evidence>
<keyword evidence="2 4" id="KW-0560">Oxidoreductase</keyword>
<dbReference type="Pfam" id="PF02826">
    <property type="entry name" value="2-Hacid_dh_C"/>
    <property type="match status" value="1"/>
</dbReference>
<accession>A0A0G0ZTA1</accession>
<dbReference type="GO" id="GO:0051287">
    <property type="term" value="F:NAD binding"/>
    <property type="evidence" value="ECO:0007669"/>
    <property type="project" value="InterPro"/>
</dbReference>
<sequence>MKIYFFENSAEDNAIVSSLILGHELFFSDKKLNVENADSAADADIISVFVNSVVNKEILDRLPNLKHISTRSTGYDHVDVDNAKQRGISVSYVPSYGSETVAEFTFALILALNRKIFPAYHQLRESTDYNISNLGGFELKGKTLGIIGTGRIGKNVARIAKNGFQMNVIAFDAFKDEGFACEMGFEYVDLDSLLSQSDIISLHVPYTNDTHHLLNKENMGKIKKGAYLINTARGEIVETEALLQSLHDGILGGAGLDVLEGERPLKEEMEIFSDRIPDNENDVKAIVQDHVLIDMPNVIVTPHIAFFTAEAKSEILKTACENIDSFIFGKAGNNI</sequence>
<dbReference type="PROSITE" id="PS00670">
    <property type="entry name" value="D_2_HYDROXYACID_DH_2"/>
    <property type="match status" value="1"/>
</dbReference>
<evidence type="ECO:0000256" key="4">
    <source>
        <dbReference type="RuleBase" id="RU003719"/>
    </source>
</evidence>
<dbReference type="EMBL" id="LCCF01000005">
    <property type="protein sequence ID" value="KKS25211.1"/>
    <property type="molecule type" value="Genomic_DNA"/>
</dbReference>
<evidence type="ECO:0000256" key="2">
    <source>
        <dbReference type="ARBA" id="ARBA00023002"/>
    </source>
</evidence>
<dbReference type="GO" id="GO:0008720">
    <property type="term" value="F:D-lactate dehydrogenase (NAD+) activity"/>
    <property type="evidence" value="ECO:0007669"/>
    <property type="project" value="TreeGrafter"/>
</dbReference>